<dbReference type="EMBL" id="JACHJK010000002">
    <property type="protein sequence ID" value="MBB5926228.1"/>
    <property type="molecule type" value="Genomic_DNA"/>
</dbReference>
<organism evidence="2 3">
    <name type="scientific">Streptomyces echinatus</name>
    <dbReference type="NCBI Taxonomy" id="67293"/>
    <lineage>
        <taxon>Bacteria</taxon>
        <taxon>Bacillati</taxon>
        <taxon>Actinomycetota</taxon>
        <taxon>Actinomycetes</taxon>
        <taxon>Kitasatosporales</taxon>
        <taxon>Streptomycetaceae</taxon>
        <taxon>Streptomyces</taxon>
    </lineage>
</organism>
<evidence type="ECO:0000256" key="1">
    <source>
        <dbReference type="SAM" id="MobiDB-lite"/>
    </source>
</evidence>
<comment type="caution">
    <text evidence="2">The sequence shown here is derived from an EMBL/GenBank/DDBJ whole genome shotgun (WGS) entry which is preliminary data.</text>
</comment>
<reference evidence="2 3" key="1">
    <citation type="submission" date="2020-08" db="EMBL/GenBank/DDBJ databases">
        <title>Genomic Encyclopedia of Type Strains, Phase III (KMG-III): the genomes of soil and plant-associated and newly described type strains.</title>
        <authorList>
            <person name="Whitman W."/>
        </authorList>
    </citation>
    <scope>NUCLEOTIDE SEQUENCE [LARGE SCALE GENOMIC DNA]</scope>
    <source>
        <strain evidence="2 3">CECT 3313</strain>
    </source>
</reference>
<evidence type="ECO:0000313" key="2">
    <source>
        <dbReference type="EMBL" id="MBB5926228.1"/>
    </source>
</evidence>
<evidence type="ECO:0000313" key="3">
    <source>
        <dbReference type="Proteomes" id="UP000585836"/>
    </source>
</evidence>
<gene>
    <name evidence="2" type="ORF">FHS34_001682</name>
</gene>
<feature type="region of interest" description="Disordered" evidence="1">
    <location>
        <begin position="1"/>
        <end position="32"/>
    </location>
</feature>
<accession>A0A7W9PQT6</accession>
<keyword evidence="3" id="KW-1185">Reference proteome</keyword>
<dbReference type="Proteomes" id="UP000585836">
    <property type="component" value="Unassembled WGS sequence"/>
</dbReference>
<protein>
    <submittedName>
        <fullName evidence="2">Uncharacterized protein</fullName>
    </submittedName>
</protein>
<sequence>MTTAGDAEPAHPTVGPSAATGIPDGPNGRRAGLLRQAGDTRLLRPGAAPRFESVGLLAVSAGLGTSVLVGQRSPEAAAEIPHHHLDRIFHISDHG</sequence>
<dbReference type="AlphaFoldDB" id="A0A7W9PQT6"/>
<proteinExistence type="predicted"/>
<name>A0A7W9PQT6_9ACTN</name>
<dbReference type="RefSeq" id="WP_184962710.1">
    <property type="nucleotide sequence ID" value="NZ_BAAAWF010000105.1"/>
</dbReference>